<comment type="caution">
    <text evidence="1">The sequence shown here is derived from an EMBL/GenBank/DDBJ whole genome shotgun (WGS) entry which is preliminary data.</text>
</comment>
<reference evidence="2" key="1">
    <citation type="journal article" date="2022" name="Mol. Ecol. Resour.">
        <title>The genomes of chicory, endive, great burdock and yacon provide insights into Asteraceae palaeo-polyploidization history and plant inulin production.</title>
        <authorList>
            <person name="Fan W."/>
            <person name="Wang S."/>
            <person name="Wang H."/>
            <person name="Wang A."/>
            <person name="Jiang F."/>
            <person name="Liu H."/>
            <person name="Zhao H."/>
            <person name="Xu D."/>
            <person name="Zhang Y."/>
        </authorList>
    </citation>
    <scope>NUCLEOTIDE SEQUENCE [LARGE SCALE GENOMIC DNA]</scope>
    <source>
        <strain evidence="2">cv. Punajuju</strain>
    </source>
</reference>
<gene>
    <name evidence="1" type="ORF">L2E82_35628</name>
</gene>
<dbReference type="EMBL" id="CM042014">
    <property type="protein sequence ID" value="KAI3723867.1"/>
    <property type="molecule type" value="Genomic_DNA"/>
</dbReference>
<sequence length="133" mass="15103">MVFDTIRNDLADTFVDNVTAGDGAEISDFRRGVNLRNESKHGVVERLKDFSRREELLNHRTDIGTHNIPSRLEELSREAIRARGFIITHLKQDALNLFIRNMSKHVGRLKMGDLIGKEGRWCANSKGGMGRSQ</sequence>
<evidence type="ECO:0000313" key="1">
    <source>
        <dbReference type="EMBL" id="KAI3723867.1"/>
    </source>
</evidence>
<organism evidence="1 2">
    <name type="scientific">Cichorium intybus</name>
    <name type="common">Chicory</name>
    <dbReference type="NCBI Taxonomy" id="13427"/>
    <lineage>
        <taxon>Eukaryota</taxon>
        <taxon>Viridiplantae</taxon>
        <taxon>Streptophyta</taxon>
        <taxon>Embryophyta</taxon>
        <taxon>Tracheophyta</taxon>
        <taxon>Spermatophyta</taxon>
        <taxon>Magnoliopsida</taxon>
        <taxon>eudicotyledons</taxon>
        <taxon>Gunneridae</taxon>
        <taxon>Pentapetalae</taxon>
        <taxon>asterids</taxon>
        <taxon>campanulids</taxon>
        <taxon>Asterales</taxon>
        <taxon>Asteraceae</taxon>
        <taxon>Cichorioideae</taxon>
        <taxon>Cichorieae</taxon>
        <taxon>Cichoriinae</taxon>
        <taxon>Cichorium</taxon>
    </lineage>
</organism>
<keyword evidence="2" id="KW-1185">Reference proteome</keyword>
<evidence type="ECO:0000313" key="2">
    <source>
        <dbReference type="Proteomes" id="UP001055811"/>
    </source>
</evidence>
<proteinExistence type="predicted"/>
<protein>
    <submittedName>
        <fullName evidence="1">Uncharacterized protein</fullName>
    </submittedName>
</protein>
<accession>A0ACB9BPD5</accession>
<name>A0ACB9BPD5_CICIN</name>
<reference evidence="1 2" key="2">
    <citation type="journal article" date="2022" name="Mol. Ecol. Resour.">
        <title>The genomes of chicory, endive, great burdock and yacon provide insights into Asteraceae paleo-polyploidization history and plant inulin production.</title>
        <authorList>
            <person name="Fan W."/>
            <person name="Wang S."/>
            <person name="Wang H."/>
            <person name="Wang A."/>
            <person name="Jiang F."/>
            <person name="Liu H."/>
            <person name="Zhao H."/>
            <person name="Xu D."/>
            <person name="Zhang Y."/>
        </authorList>
    </citation>
    <scope>NUCLEOTIDE SEQUENCE [LARGE SCALE GENOMIC DNA]</scope>
    <source>
        <strain evidence="2">cv. Punajuju</strain>
        <tissue evidence="1">Leaves</tissue>
    </source>
</reference>
<dbReference type="Proteomes" id="UP001055811">
    <property type="component" value="Linkage Group LG06"/>
</dbReference>